<comment type="caution">
    <text evidence="2">The sequence shown here is derived from an EMBL/GenBank/DDBJ whole genome shotgun (WGS) entry which is preliminary data.</text>
</comment>
<dbReference type="AlphaFoldDB" id="A0AA40B201"/>
<dbReference type="EMBL" id="JAUKUA010000002">
    <property type="protein sequence ID" value="KAK0726105.1"/>
    <property type="molecule type" value="Genomic_DNA"/>
</dbReference>
<feature type="region of interest" description="Disordered" evidence="1">
    <location>
        <begin position="57"/>
        <end position="77"/>
    </location>
</feature>
<dbReference type="Proteomes" id="UP001172102">
    <property type="component" value="Unassembled WGS sequence"/>
</dbReference>
<organism evidence="2 3">
    <name type="scientific">Lasiosphaeris hirsuta</name>
    <dbReference type="NCBI Taxonomy" id="260670"/>
    <lineage>
        <taxon>Eukaryota</taxon>
        <taxon>Fungi</taxon>
        <taxon>Dikarya</taxon>
        <taxon>Ascomycota</taxon>
        <taxon>Pezizomycotina</taxon>
        <taxon>Sordariomycetes</taxon>
        <taxon>Sordariomycetidae</taxon>
        <taxon>Sordariales</taxon>
        <taxon>Lasiosphaeriaceae</taxon>
        <taxon>Lasiosphaeris</taxon>
    </lineage>
</organism>
<evidence type="ECO:0000256" key="1">
    <source>
        <dbReference type="SAM" id="MobiDB-lite"/>
    </source>
</evidence>
<keyword evidence="3" id="KW-1185">Reference proteome</keyword>
<feature type="compositionally biased region" description="Polar residues" evidence="1">
    <location>
        <begin position="67"/>
        <end position="77"/>
    </location>
</feature>
<proteinExistence type="predicted"/>
<evidence type="ECO:0000313" key="3">
    <source>
        <dbReference type="Proteomes" id="UP001172102"/>
    </source>
</evidence>
<sequence>MELSPISSNSDTYKRSIYSCSVVAMMPMGPLEPISATAAPRRTRNLTASSLLQMPATISADPYDGPSKSTSAPIARQLSITPTTPSWAARHRGLQPRSGSKFSILRNVSWGNIPKTPFCPQVPCGSQCATEMGRCFPYRNHAGGQDMPTHQGR</sequence>
<name>A0AA40B201_9PEZI</name>
<gene>
    <name evidence="2" type="ORF">B0H67DRAFT_146925</name>
</gene>
<accession>A0AA40B201</accession>
<evidence type="ECO:0000313" key="2">
    <source>
        <dbReference type="EMBL" id="KAK0726105.1"/>
    </source>
</evidence>
<reference evidence="2" key="1">
    <citation type="submission" date="2023-06" db="EMBL/GenBank/DDBJ databases">
        <title>Genome-scale phylogeny and comparative genomics of the fungal order Sordariales.</title>
        <authorList>
            <consortium name="Lawrence Berkeley National Laboratory"/>
            <person name="Hensen N."/>
            <person name="Bonometti L."/>
            <person name="Westerberg I."/>
            <person name="Brannstrom I.O."/>
            <person name="Guillou S."/>
            <person name="Cros-Aarteil S."/>
            <person name="Calhoun S."/>
            <person name="Haridas S."/>
            <person name="Kuo A."/>
            <person name="Mondo S."/>
            <person name="Pangilinan J."/>
            <person name="Riley R."/>
            <person name="Labutti K."/>
            <person name="Andreopoulos B."/>
            <person name="Lipzen A."/>
            <person name="Chen C."/>
            <person name="Yanf M."/>
            <person name="Daum C."/>
            <person name="Ng V."/>
            <person name="Clum A."/>
            <person name="Steindorff A."/>
            <person name="Ohm R."/>
            <person name="Martin F."/>
            <person name="Silar P."/>
            <person name="Natvig D."/>
            <person name="Lalanne C."/>
            <person name="Gautier V."/>
            <person name="Ament-Velasquez S.L."/>
            <person name="Kruys A."/>
            <person name="Hutchinson M.I."/>
            <person name="Powell A.J."/>
            <person name="Barry K."/>
            <person name="Miller A.N."/>
            <person name="Grigoriev I.V."/>
            <person name="Debuchy R."/>
            <person name="Gladieux P."/>
            <person name="Thoren M.H."/>
            <person name="Johannesson H."/>
        </authorList>
    </citation>
    <scope>NUCLEOTIDE SEQUENCE</scope>
    <source>
        <strain evidence="2">SMH4607-1</strain>
    </source>
</reference>
<protein>
    <submittedName>
        <fullName evidence="2">Uncharacterized protein</fullName>
    </submittedName>
</protein>